<evidence type="ECO:0000313" key="2">
    <source>
        <dbReference type="Proteomes" id="UP000740926"/>
    </source>
</evidence>
<reference evidence="1 2" key="1">
    <citation type="journal article" date="2020" name="Microb. Genom.">
        <title>Genetic diversity of clinical and environmental Mucorales isolates obtained from an investigation of mucormycosis cases among solid organ transplant recipients.</title>
        <authorList>
            <person name="Nguyen M.H."/>
            <person name="Kaul D."/>
            <person name="Muto C."/>
            <person name="Cheng S.J."/>
            <person name="Richter R.A."/>
            <person name="Bruno V.M."/>
            <person name="Liu G."/>
            <person name="Beyhan S."/>
            <person name="Sundermann A.J."/>
            <person name="Mounaud S."/>
            <person name="Pasculle A.W."/>
            <person name="Nierman W.C."/>
            <person name="Driscoll E."/>
            <person name="Cumbie R."/>
            <person name="Clancy C.J."/>
            <person name="Dupont C.L."/>
        </authorList>
    </citation>
    <scope>NUCLEOTIDE SEQUENCE [LARGE SCALE GENOMIC DNA]</scope>
    <source>
        <strain evidence="1 2">GL24</strain>
    </source>
</reference>
<keyword evidence="2" id="KW-1185">Reference proteome</keyword>
<accession>A0A9P6XTM8</accession>
<dbReference type="EMBL" id="JAANIU010009993">
    <property type="protein sequence ID" value="KAG1532319.1"/>
    <property type="molecule type" value="Genomic_DNA"/>
</dbReference>
<name>A0A9P6XTM8_9FUNG</name>
<organism evidence="1 2">
    <name type="scientific">Rhizopus delemar</name>
    <dbReference type="NCBI Taxonomy" id="936053"/>
    <lineage>
        <taxon>Eukaryota</taxon>
        <taxon>Fungi</taxon>
        <taxon>Fungi incertae sedis</taxon>
        <taxon>Mucoromycota</taxon>
        <taxon>Mucoromycotina</taxon>
        <taxon>Mucoromycetes</taxon>
        <taxon>Mucorales</taxon>
        <taxon>Mucorineae</taxon>
        <taxon>Rhizopodaceae</taxon>
        <taxon>Rhizopus</taxon>
    </lineage>
</organism>
<evidence type="ECO:0000313" key="1">
    <source>
        <dbReference type="EMBL" id="KAG1532319.1"/>
    </source>
</evidence>
<dbReference type="Proteomes" id="UP000740926">
    <property type="component" value="Unassembled WGS sequence"/>
</dbReference>
<gene>
    <name evidence="1" type="ORF">G6F50_016257</name>
</gene>
<dbReference type="AlphaFoldDB" id="A0A9P6XTM8"/>
<sequence length="99" mass="10429">MGSPACSTCTGAHRARRLQALSRRWRPLMKTQRSNRIPTVAGLFAVSLLAACGSMSAKSMAYSQTDLPASVQVPAGNKVAWETVGVARPNGSSPAPMRS</sequence>
<protein>
    <submittedName>
        <fullName evidence="1">Uncharacterized protein</fullName>
    </submittedName>
</protein>
<comment type="caution">
    <text evidence="1">The sequence shown here is derived from an EMBL/GenBank/DDBJ whole genome shotgun (WGS) entry which is preliminary data.</text>
</comment>
<proteinExistence type="predicted"/>